<sequence>MTPTTLLCLSLALLTTTCVGQDQISLNPTRPTIANAATIQDKGVLQVETGYDAYPDNPPGNQQTVDTNLTFAALEKLRLDLTWSAFNHEHDDSGTTNGIGTITLGGKYVLHKEDYHRPAPGVAFQYELELPTASQTDLNNLGQQFTVLINHHYGKQGDLDIIANGSIVQANCQQKCNYGGQQSFAVSYHLQAQTRLYAEVFGQNVSQSNTPPGTYVFTGFYRQVSSFFGFDGGLRFGVSNHSSTYGTTIGLVFGKRMYPESAKN</sequence>
<feature type="chain" id="PRO_5011596048" evidence="1">
    <location>
        <begin position="21"/>
        <end position="264"/>
    </location>
</feature>
<accession>A0A1I6LN82</accession>
<dbReference type="OrthoDB" id="115419at2"/>
<keyword evidence="3" id="KW-1185">Reference proteome</keyword>
<protein>
    <submittedName>
        <fullName evidence="2">Putative MetA-pathway of phenol degradation</fullName>
    </submittedName>
</protein>
<feature type="signal peptide" evidence="1">
    <location>
        <begin position="1"/>
        <end position="20"/>
    </location>
</feature>
<dbReference type="Proteomes" id="UP000199024">
    <property type="component" value="Unassembled WGS sequence"/>
</dbReference>
<organism evidence="2 3">
    <name type="scientific">Granulicella pectinivorans</name>
    <dbReference type="NCBI Taxonomy" id="474950"/>
    <lineage>
        <taxon>Bacteria</taxon>
        <taxon>Pseudomonadati</taxon>
        <taxon>Acidobacteriota</taxon>
        <taxon>Terriglobia</taxon>
        <taxon>Terriglobales</taxon>
        <taxon>Acidobacteriaceae</taxon>
        <taxon>Granulicella</taxon>
    </lineage>
</organism>
<evidence type="ECO:0000313" key="3">
    <source>
        <dbReference type="Proteomes" id="UP000199024"/>
    </source>
</evidence>
<evidence type="ECO:0000256" key="1">
    <source>
        <dbReference type="SAM" id="SignalP"/>
    </source>
</evidence>
<dbReference type="Pfam" id="PF13557">
    <property type="entry name" value="Phenol_MetA_deg"/>
    <property type="match status" value="1"/>
</dbReference>
<keyword evidence="1" id="KW-0732">Signal</keyword>
<dbReference type="InterPro" id="IPR025737">
    <property type="entry name" value="FApF"/>
</dbReference>
<evidence type="ECO:0000313" key="2">
    <source>
        <dbReference type="EMBL" id="SFS04740.1"/>
    </source>
</evidence>
<dbReference type="RefSeq" id="WP_089837113.1">
    <property type="nucleotide sequence ID" value="NZ_FOZL01000001.1"/>
</dbReference>
<name>A0A1I6LN82_9BACT</name>
<gene>
    <name evidence="2" type="ORF">SAMN05421771_0969</name>
</gene>
<proteinExistence type="predicted"/>
<dbReference type="EMBL" id="FOZL01000001">
    <property type="protein sequence ID" value="SFS04740.1"/>
    <property type="molecule type" value="Genomic_DNA"/>
</dbReference>
<dbReference type="AlphaFoldDB" id="A0A1I6LN82"/>
<reference evidence="2 3" key="1">
    <citation type="submission" date="2016-10" db="EMBL/GenBank/DDBJ databases">
        <authorList>
            <person name="de Groot N.N."/>
        </authorList>
    </citation>
    <scope>NUCLEOTIDE SEQUENCE [LARGE SCALE GENOMIC DNA]</scope>
    <source>
        <strain evidence="2 3">DSM 21001</strain>
    </source>
</reference>